<dbReference type="GO" id="GO:0003676">
    <property type="term" value="F:nucleic acid binding"/>
    <property type="evidence" value="ECO:0007669"/>
    <property type="project" value="InterPro"/>
</dbReference>
<reference evidence="2 3" key="1">
    <citation type="submission" date="2019-05" db="EMBL/GenBank/DDBJ databases">
        <title>Mikania micrantha, genome provides insights into the molecular mechanism of rapid growth.</title>
        <authorList>
            <person name="Liu B."/>
        </authorList>
    </citation>
    <scope>NUCLEOTIDE SEQUENCE [LARGE SCALE GENOMIC DNA]</scope>
    <source>
        <strain evidence="2">NLD-2019</strain>
        <tissue evidence="2">Leaf</tissue>
    </source>
</reference>
<dbReference type="Pfam" id="PF00665">
    <property type="entry name" value="rve"/>
    <property type="match status" value="1"/>
</dbReference>
<dbReference type="GO" id="GO:0015074">
    <property type="term" value="P:DNA integration"/>
    <property type="evidence" value="ECO:0007669"/>
    <property type="project" value="InterPro"/>
</dbReference>
<comment type="caution">
    <text evidence="2">The sequence shown here is derived from an EMBL/GenBank/DDBJ whole genome shotgun (WGS) entry which is preliminary data.</text>
</comment>
<sequence length="356" mass="41652">MITKSLVIRLPEVHVDKSVICSGCQFRKSHQSPYHASNYKSTYPLELVHTDVFRLVKQPSVRGMRYMITFIDLSRYVWVMFMKEKSKALEKFKEFKVEAEKVTGLAVKILQSDNEGEYVSKEFLEYLNKFKIKRQLTCPNTPQQNGVSERKNRHLSEVSWSMLHDNVLGKFWAEAMHNATFVVNRRIPQQNLDYKSPYEKLFKVKPNVSYFRVFGSVCYVFMPSSQRHKLEKNVVRSIFVGYDSERKGWSNKVCLPLSGNETIIEDEFDQEQNNEPWQTGVFQQPQAQHEELRRSTRIRKPNPKYAAANLVEPMEEENEPESFEEVNSSAAWRAAMKHEIDALLQNETWALVPKPQ</sequence>
<dbReference type="InterPro" id="IPR039537">
    <property type="entry name" value="Retrotran_Ty1/copia-like"/>
</dbReference>
<dbReference type="AlphaFoldDB" id="A0A5N6NE96"/>
<dbReference type="PANTHER" id="PTHR42648">
    <property type="entry name" value="TRANSPOSASE, PUTATIVE-RELATED"/>
    <property type="match status" value="1"/>
</dbReference>
<name>A0A5N6NE96_9ASTR</name>
<dbReference type="SUPFAM" id="SSF53098">
    <property type="entry name" value="Ribonuclease H-like"/>
    <property type="match status" value="1"/>
</dbReference>
<dbReference type="InterPro" id="IPR001584">
    <property type="entry name" value="Integrase_cat-core"/>
</dbReference>
<dbReference type="EMBL" id="SZYD01000012">
    <property type="protein sequence ID" value="KAD4586191.1"/>
    <property type="molecule type" value="Genomic_DNA"/>
</dbReference>
<evidence type="ECO:0000313" key="2">
    <source>
        <dbReference type="EMBL" id="KAD4586191.1"/>
    </source>
</evidence>
<evidence type="ECO:0000259" key="1">
    <source>
        <dbReference type="PROSITE" id="PS50994"/>
    </source>
</evidence>
<dbReference type="OrthoDB" id="1938465at2759"/>
<dbReference type="PROSITE" id="PS50994">
    <property type="entry name" value="INTEGRASE"/>
    <property type="match status" value="1"/>
</dbReference>
<dbReference type="PANTHER" id="PTHR42648:SF18">
    <property type="entry name" value="RETROTRANSPOSON, UNCLASSIFIED-LIKE PROTEIN"/>
    <property type="match status" value="1"/>
</dbReference>
<dbReference type="Pfam" id="PF25597">
    <property type="entry name" value="SH3_retrovirus"/>
    <property type="match status" value="1"/>
</dbReference>
<evidence type="ECO:0000313" key="3">
    <source>
        <dbReference type="Proteomes" id="UP000326396"/>
    </source>
</evidence>
<dbReference type="InterPro" id="IPR012337">
    <property type="entry name" value="RNaseH-like_sf"/>
</dbReference>
<gene>
    <name evidence="2" type="ORF">E3N88_23792</name>
</gene>
<dbReference type="Proteomes" id="UP000326396">
    <property type="component" value="Linkage Group LG2"/>
</dbReference>
<keyword evidence="3" id="KW-1185">Reference proteome</keyword>
<dbReference type="Gene3D" id="3.30.420.10">
    <property type="entry name" value="Ribonuclease H-like superfamily/Ribonuclease H"/>
    <property type="match status" value="1"/>
</dbReference>
<dbReference type="InterPro" id="IPR057670">
    <property type="entry name" value="SH3_retrovirus"/>
</dbReference>
<organism evidence="2 3">
    <name type="scientific">Mikania micrantha</name>
    <name type="common">bitter vine</name>
    <dbReference type="NCBI Taxonomy" id="192012"/>
    <lineage>
        <taxon>Eukaryota</taxon>
        <taxon>Viridiplantae</taxon>
        <taxon>Streptophyta</taxon>
        <taxon>Embryophyta</taxon>
        <taxon>Tracheophyta</taxon>
        <taxon>Spermatophyta</taxon>
        <taxon>Magnoliopsida</taxon>
        <taxon>eudicotyledons</taxon>
        <taxon>Gunneridae</taxon>
        <taxon>Pentapetalae</taxon>
        <taxon>asterids</taxon>
        <taxon>campanulids</taxon>
        <taxon>Asterales</taxon>
        <taxon>Asteraceae</taxon>
        <taxon>Asteroideae</taxon>
        <taxon>Heliantheae alliance</taxon>
        <taxon>Eupatorieae</taxon>
        <taxon>Mikania</taxon>
    </lineage>
</organism>
<protein>
    <recommendedName>
        <fullName evidence="1">Integrase catalytic domain-containing protein</fullName>
    </recommendedName>
</protein>
<dbReference type="InterPro" id="IPR036397">
    <property type="entry name" value="RNaseH_sf"/>
</dbReference>
<proteinExistence type="predicted"/>
<feature type="domain" description="Integrase catalytic" evidence="1">
    <location>
        <begin position="40"/>
        <end position="205"/>
    </location>
</feature>
<accession>A0A5N6NE96</accession>